<evidence type="ECO:0000256" key="1">
    <source>
        <dbReference type="SAM" id="Phobius"/>
    </source>
</evidence>
<keyword evidence="1" id="KW-0812">Transmembrane</keyword>
<accession>A0A365XVM2</accession>
<reference evidence="3 4" key="1">
    <citation type="submission" date="2018-05" db="EMBL/GenBank/DDBJ databases">
        <title>Chitinophaga sp. K3CV102501T nov., isolated from isolated from a monsoon evergreen broad-leaved forest soil.</title>
        <authorList>
            <person name="Lv Y."/>
        </authorList>
    </citation>
    <scope>NUCLEOTIDE SEQUENCE [LARGE SCALE GENOMIC DNA]</scope>
    <source>
        <strain evidence="3 4">GDMCC 1.1325</strain>
    </source>
</reference>
<dbReference type="PANTHER" id="PTHR34220:SF7">
    <property type="entry name" value="SENSOR HISTIDINE KINASE YPDA"/>
    <property type="match status" value="1"/>
</dbReference>
<dbReference type="InterPro" id="IPR010559">
    <property type="entry name" value="Sig_transdc_His_kin_internal"/>
</dbReference>
<dbReference type="PANTHER" id="PTHR34220">
    <property type="entry name" value="SENSOR HISTIDINE KINASE YPDA"/>
    <property type="match status" value="1"/>
</dbReference>
<dbReference type="Pfam" id="PF06580">
    <property type="entry name" value="His_kinase"/>
    <property type="match status" value="1"/>
</dbReference>
<dbReference type="InterPro" id="IPR036890">
    <property type="entry name" value="HATPase_C_sf"/>
</dbReference>
<comment type="caution">
    <text evidence="3">The sequence shown here is derived from an EMBL/GenBank/DDBJ whole genome shotgun (WGS) entry which is preliminary data.</text>
</comment>
<sequence length="347" mass="39977">MHSSYRPFLLFLLLSGICSCRQQPLSSTPAVTPVFTASQVVGAPSVYQEYYNKGDYQNVLRILDSTSNTALSEQDEKQMWKAAAVQGLKELESRQQQMLDLSRQYNYHQQIILVLIMILLALGIFTTLLLIRQRRLVTTKMSLELEQRLLRRQMEPHFIFNTLSVLQSFIRRDEKDKSVRYLNKFSRLLRLTLENSRHGLVPLHRETEAIENYLSLQVVRFDNVFDYTIQDIPEEDNSDICIPPMLLQPFVENAIQHGMRNIAHHGHISIALELKEDILHCIIEDNGQGLQPVKKKEKHTLSGTVVRERLKMLSHQTGKAATLTITDKQTEGRTGVRVTLMIPVQRC</sequence>
<dbReference type="Proteomes" id="UP000253410">
    <property type="component" value="Unassembled WGS sequence"/>
</dbReference>
<keyword evidence="1" id="KW-0472">Membrane</keyword>
<dbReference type="RefSeq" id="WP_113618961.1">
    <property type="nucleotide sequence ID" value="NZ_QFFJ01000002.1"/>
</dbReference>
<dbReference type="GO" id="GO:0000155">
    <property type="term" value="F:phosphorelay sensor kinase activity"/>
    <property type="evidence" value="ECO:0007669"/>
    <property type="project" value="InterPro"/>
</dbReference>
<keyword evidence="1" id="KW-1133">Transmembrane helix</keyword>
<dbReference type="OrthoDB" id="607947at2"/>
<proteinExistence type="predicted"/>
<feature type="domain" description="Signal transduction histidine kinase internal region" evidence="2">
    <location>
        <begin position="146"/>
        <end position="223"/>
    </location>
</feature>
<keyword evidence="4" id="KW-1185">Reference proteome</keyword>
<evidence type="ECO:0000313" key="3">
    <source>
        <dbReference type="EMBL" id="RBL90210.1"/>
    </source>
</evidence>
<dbReference type="InterPro" id="IPR050640">
    <property type="entry name" value="Bact_2-comp_sensor_kinase"/>
</dbReference>
<dbReference type="AlphaFoldDB" id="A0A365XVM2"/>
<evidence type="ECO:0000313" key="4">
    <source>
        <dbReference type="Proteomes" id="UP000253410"/>
    </source>
</evidence>
<feature type="transmembrane region" description="Helical" evidence="1">
    <location>
        <begin position="111"/>
        <end position="131"/>
    </location>
</feature>
<dbReference type="Gene3D" id="3.30.565.10">
    <property type="entry name" value="Histidine kinase-like ATPase, C-terminal domain"/>
    <property type="match status" value="1"/>
</dbReference>
<organism evidence="3 4">
    <name type="scientific">Chitinophaga flava</name>
    <dbReference type="NCBI Taxonomy" id="2259036"/>
    <lineage>
        <taxon>Bacteria</taxon>
        <taxon>Pseudomonadati</taxon>
        <taxon>Bacteroidota</taxon>
        <taxon>Chitinophagia</taxon>
        <taxon>Chitinophagales</taxon>
        <taxon>Chitinophagaceae</taxon>
        <taxon>Chitinophaga</taxon>
    </lineage>
</organism>
<dbReference type="SUPFAM" id="SSF55874">
    <property type="entry name" value="ATPase domain of HSP90 chaperone/DNA topoisomerase II/histidine kinase"/>
    <property type="match status" value="1"/>
</dbReference>
<gene>
    <name evidence="3" type="ORF">DF182_27480</name>
</gene>
<name>A0A365XVM2_9BACT</name>
<dbReference type="GO" id="GO:0016020">
    <property type="term" value="C:membrane"/>
    <property type="evidence" value="ECO:0007669"/>
    <property type="project" value="InterPro"/>
</dbReference>
<dbReference type="PROSITE" id="PS51257">
    <property type="entry name" value="PROKAR_LIPOPROTEIN"/>
    <property type="match status" value="1"/>
</dbReference>
<protein>
    <recommendedName>
        <fullName evidence="2">Signal transduction histidine kinase internal region domain-containing protein</fullName>
    </recommendedName>
</protein>
<dbReference type="EMBL" id="QFFJ01000002">
    <property type="protein sequence ID" value="RBL90210.1"/>
    <property type="molecule type" value="Genomic_DNA"/>
</dbReference>
<evidence type="ECO:0000259" key="2">
    <source>
        <dbReference type="Pfam" id="PF06580"/>
    </source>
</evidence>